<gene>
    <name evidence="1" type="ORF">RUN215_v1_200012</name>
</gene>
<proteinExistence type="predicted"/>
<reference evidence="1" key="1">
    <citation type="submission" date="2015-10" db="EMBL/GenBank/DDBJ databases">
        <authorList>
            <person name="Gilbert D.G."/>
        </authorList>
    </citation>
    <scope>NUCLEOTIDE SEQUENCE</scope>
    <source>
        <strain evidence="1">Phyl III-seqv23</strain>
    </source>
</reference>
<dbReference type="AlphaFoldDB" id="A0A0S4WR88"/>
<dbReference type="Gene3D" id="1.25.40.20">
    <property type="entry name" value="Ankyrin repeat-containing domain"/>
    <property type="match status" value="1"/>
</dbReference>
<sequence length="189" mass="21370">MAITISVDTSNLTNGDKAVIASATVFEKYYEQTETRSLYTDEEVLLQAAAWYGNKAIIQDLLQPKHKVKVNLSFHGPEALSHVIQWAANDDEGDRTAEAIDLVQLLVSHRAKITNDHLPKAVETKNMGLVQYLIAQLGLDVSVVLKYRRPGTEEIREWAREWKKVNKLKIKLSSSLNKEPSHNSIRHKI</sequence>
<name>A0A0S4WR88_RALSL</name>
<organism evidence="1">
    <name type="scientific">Ralstonia solanacearum</name>
    <name type="common">Pseudomonas solanacearum</name>
    <dbReference type="NCBI Taxonomy" id="305"/>
    <lineage>
        <taxon>Bacteria</taxon>
        <taxon>Pseudomonadati</taxon>
        <taxon>Pseudomonadota</taxon>
        <taxon>Betaproteobacteria</taxon>
        <taxon>Burkholderiales</taxon>
        <taxon>Burkholderiaceae</taxon>
        <taxon>Ralstonia</taxon>
        <taxon>Ralstonia solanacearum species complex</taxon>
    </lineage>
</organism>
<protein>
    <submittedName>
        <fullName evidence="1">Uncharacterized protein</fullName>
    </submittedName>
</protein>
<dbReference type="SUPFAM" id="SSF48403">
    <property type="entry name" value="Ankyrin repeat"/>
    <property type="match status" value="1"/>
</dbReference>
<dbReference type="InterPro" id="IPR036770">
    <property type="entry name" value="Ankyrin_rpt-contain_sf"/>
</dbReference>
<dbReference type="EMBL" id="LN899820">
    <property type="protein sequence ID" value="CUV53957.1"/>
    <property type="molecule type" value="Genomic_DNA"/>
</dbReference>
<evidence type="ECO:0000313" key="1">
    <source>
        <dbReference type="EMBL" id="CUV53957.1"/>
    </source>
</evidence>
<accession>A0A0S4WR88</accession>